<feature type="region of interest" description="Disordered" evidence="1">
    <location>
        <begin position="38"/>
        <end position="163"/>
    </location>
</feature>
<evidence type="ECO:0000256" key="1">
    <source>
        <dbReference type="SAM" id="MobiDB-lite"/>
    </source>
</evidence>
<protein>
    <submittedName>
        <fullName evidence="2">Uncharacterized protein</fullName>
    </submittedName>
</protein>
<dbReference type="AlphaFoldDB" id="A0A7S1IKS0"/>
<name>A0A7S1IKS0_9EUGL</name>
<evidence type="ECO:0000313" key="2">
    <source>
        <dbReference type="EMBL" id="CAD9015843.1"/>
    </source>
</evidence>
<sequence>MSAQSPGGVCVSPARKKMHGFILTHATVRQGAMAPIAPQWSAQPLQPGTSWIEGDKQLPPAPSSVKKTSTSGAGTAHTGSYKDPQSPGRAAQHPTLGGNPDGRERKVRGGAKGRRQGLEEGRASGWQDRTGDEGQGMGKDACTRPQSQHAETVPSVSAINVWK</sequence>
<gene>
    <name evidence="2" type="ORF">EGYM00392_LOCUS26952</name>
</gene>
<dbReference type="EMBL" id="HBGA01072127">
    <property type="protein sequence ID" value="CAD9015843.1"/>
    <property type="molecule type" value="Transcribed_RNA"/>
</dbReference>
<feature type="compositionally biased region" description="Low complexity" evidence="1">
    <location>
        <begin position="68"/>
        <end position="79"/>
    </location>
</feature>
<accession>A0A7S1IKS0</accession>
<feature type="compositionally biased region" description="Polar residues" evidence="1">
    <location>
        <begin position="144"/>
        <end position="163"/>
    </location>
</feature>
<feature type="compositionally biased region" description="Basic residues" evidence="1">
    <location>
        <begin position="105"/>
        <end position="115"/>
    </location>
</feature>
<feature type="compositionally biased region" description="Polar residues" evidence="1">
    <location>
        <begin position="40"/>
        <end position="49"/>
    </location>
</feature>
<proteinExistence type="predicted"/>
<organism evidence="2">
    <name type="scientific">Eutreptiella gymnastica</name>
    <dbReference type="NCBI Taxonomy" id="73025"/>
    <lineage>
        <taxon>Eukaryota</taxon>
        <taxon>Discoba</taxon>
        <taxon>Euglenozoa</taxon>
        <taxon>Euglenida</taxon>
        <taxon>Spirocuta</taxon>
        <taxon>Euglenophyceae</taxon>
        <taxon>Eutreptiales</taxon>
        <taxon>Eutreptiaceae</taxon>
        <taxon>Eutreptiella</taxon>
    </lineage>
</organism>
<reference evidence="2" key="1">
    <citation type="submission" date="2021-01" db="EMBL/GenBank/DDBJ databases">
        <authorList>
            <person name="Corre E."/>
            <person name="Pelletier E."/>
            <person name="Niang G."/>
            <person name="Scheremetjew M."/>
            <person name="Finn R."/>
            <person name="Kale V."/>
            <person name="Holt S."/>
            <person name="Cochrane G."/>
            <person name="Meng A."/>
            <person name="Brown T."/>
            <person name="Cohen L."/>
        </authorList>
    </citation>
    <scope>NUCLEOTIDE SEQUENCE</scope>
    <source>
        <strain evidence="2">NIES-381</strain>
    </source>
</reference>